<name>A0A2W7HX66_9FLAO</name>
<feature type="transmembrane region" description="Helical" evidence="1">
    <location>
        <begin position="12"/>
        <end position="41"/>
    </location>
</feature>
<evidence type="ECO:0000313" key="2">
    <source>
        <dbReference type="EMBL" id="PZW39251.1"/>
    </source>
</evidence>
<dbReference type="EMBL" id="QKYV01000006">
    <property type="protein sequence ID" value="PZW39251.1"/>
    <property type="molecule type" value="Genomic_DNA"/>
</dbReference>
<feature type="transmembrane region" description="Helical" evidence="1">
    <location>
        <begin position="66"/>
        <end position="89"/>
    </location>
</feature>
<dbReference type="InterPro" id="IPR011655">
    <property type="entry name" value="MpPF26"/>
</dbReference>
<keyword evidence="1" id="KW-0812">Transmembrane</keyword>
<dbReference type="Proteomes" id="UP000249542">
    <property type="component" value="Unassembled WGS sequence"/>
</dbReference>
<sequence length="111" mass="12126">MTQKLPNATLALVLAIISYVACCLSYGLGGLVLSIIAFVLANKDRKTYLLNPENYDNYGQVKTARILAIVALILSALIVISFVAAFLFFGSLEGLEQWANEMQQQQIEAAQ</sequence>
<gene>
    <name evidence="2" type="ORF">LX95_02393</name>
</gene>
<proteinExistence type="predicted"/>
<keyword evidence="1" id="KW-0472">Membrane</keyword>
<comment type="caution">
    <text evidence="2">The sequence shown here is derived from an EMBL/GenBank/DDBJ whole genome shotgun (WGS) entry which is preliminary data.</text>
</comment>
<dbReference type="AlphaFoldDB" id="A0A2W7HX66"/>
<reference evidence="2 3" key="1">
    <citation type="submission" date="2018-06" db="EMBL/GenBank/DDBJ databases">
        <title>Genomic Encyclopedia of Archaeal and Bacterial Type Strains, Phase II (KMG-II): from individual species to whole genera.</title>
        <authorList>
            <person name="Goeker M."/>
        </authorList>
    </citation>
    <scope>NUCLEOTIDE SEQUENCE [LARGE SCALE GENOMIC DNA]</scope>
    <source>
        <strain evidence="2 3">DSM 15361</strain>
    </source>
</reference>
<dbReference type="Pfam" id="PF07666">
    <property type="entry name" value="MpPF26"/>
    <property type="match status" value="1"/>
</dbReference>
<dbReference type="NCBIfam" id="NF040945">
    <property type="entry name" value="CCC_membrane"/>
    <property type="match status" value="1"/>
</dbReference>
<protein>
    <recommendedName>
        <fullName evidence="4">DUF4190 domain-containing protein</fullName>
    </recommendedName>
</protein>
<dbReference type="RefSeq" id="WP_111541665.1">
    <property type="nucleotide sequence ID" value="NZ_QKYV01000006.1"/>
</dbReference>
<evidence type="ECO:0008006" key="4">
    <source>
        <dbReference type="Google" id="ProtNLM"/>
    </source>
</evidence>
<keyword evidence="3" id="KW-1185">Reference proteome</keyword>
<organism evidence="2 3">
    <name type="scientific">Mesonia algae</name>
    <dbReference type="NCBI Taxonomy" id="213248"/>
    <lineage>
        <taxon>Bacteria</taxon>
        <taxon>Pseudomonadati</taxon>
        <taxon>Bacteroidota</taxon>
        <taxon>Flavobacteriia</taxon>
        <taxon>Flavobacteriales</taxon>
        <taxon>Flavobacteriaceae</taxon>
        <taxon>Mesonia</taxon>
    </lineage>
</organism>
<keyword evidence="1" id="KW-1133">Transmembrane helix</keyword>
<accession>A0A2W7HX66</accession>
<evidence type="ECO:0000256" key="1">
    <source>
        <dbReference type="SAM" id="Phobius"/>
    </source>
</evidence>
<evidence type="ECO:0000313" key="3">
    <source>
        <dbReference type="Proteomes" id="UP000249542"/>
    </source>
</evidence>